<evidence type="ECO:0000313" key="1">
    <source>
        <dbReference type="EMBL" id="KFE55163.1"/>
    </source>
</evidence>
<protein>
    <recommendedName>
        <fullName evidence="3">DUF1652 domain-containing protein</fullName>
    </recommendedName>
</protein>
<evidence type="ECO:0000313" key="2">
    <source>
        <dbReference type="Proteomes" id="UP000028631"/>
    </source>
</evidence>
<dbReference type="PATRIC" id="fig|317.175.peg.2758"/>
<dbReference type="EMBL" id="JPQU01000036">
    <property type="protein sequence ID" value="KFE55163.1"/>
    <property type="molecule type" value="Genomic_DNA"/>
</dbReference>
<accession>A0A085VIA0</accession>
<gene>
    <name evidence="1" type="ORF">IV01_13255</name>
</gene>
<name>A0A085VIA0_PSESX</name>
<dbReference type="InterPro" id="IPR012448">
    <property type="entry name" value="DUF1652"/>
</dbReference>
<dbReference type="OrthoDB" id="6906904at2"/>
<dbReference type="AlphaFoldDB" id="A0A085VIA0"/>
<dbReference type="RefSeq" id="WP_032628742.1">
    <property type="nucleotide sequence ID" value="NZ_JPQU01000036.1"/>
</dbReference>
<dbReference type="Pfam" id="PF07865">
    <property type="entry name" value="DUF1652"/>
    <property type="match status" value="1"/>
</dbReference>
<proteinExistence type="predicted"/>
<dbReference type="Proteomes" id="UP000028631">
    <property type="component" value="Unassembled WGS sequence"/>
</dbReference>
<comment type="caution">
    <text evidence="1">The sequence shown here is derived from an EMBL/GenBank/DDBJ whole genome shotgun (WGS) entry which is preliminary data.</text>
</comment>
<organism evidence="1 2">
    <name type="scientific">Pseudomonas syringae</name>
    <dbReference type="NCBI Taxonomy" id="317"/>
    <lineage>
        <taxon>Bacteria</taxon>
        <taxon>Pseudomonadati</taxon>
        <taxon>Pseudomonadota</taxon>
        <taxon>Gammaproteobacteria</taxon>
        <taxon>Pseudomonadales</taxon>
        <taxon>Pseudomonadaceae</taxon>
        <taxon>Pseudomonas</taxon>
    </lineage>
</organism>
<evidence type="ECO:0008006" key="3">
    <source>
        <dbReference type="Google" id="ProtNLM"/>
    </source>
</evidence>
<sequence>MIAYRLSTLELRSIVEGAFLPLRCTCSVAPDASMTVQITDPDSERVELFVTGISLDRLNTTREISELVAELRYDLAHTRQLHGRQGSHRGVSGFS</sequence>
<reference evidence="1 2" key="1">
    <citation type="submission" date="2014-07" db="EMBL/GenBank/DDBJ databases">
        <title>Draft Genome Sequences of Environmental Pseudomonas syringae strains.</title>
        <authorList>
            <person name="Baltrus D.A."/>
            <person name="Berge O."/>
            <person name="Morris C."/>
        </authorList>
    </citation>
    <scope>NUCLEOTIDE SEQUENCE [LARGE SCALE GENOMIC DNA]</scope>
    <source>
        <strain evidence="1 2">GAW0119</strain>
    </source>
</reference>
<keyword evidence="2" id="KW-1185">Reference proteome</keyword>